<comment type="caution">
    <text evidence="1">The sequence shown here is derived from an EMBL/GenBank/DDBJ whole genome shotgun (WGS) entry which is preliminary data.</text>
</comment>
<keyword evidence="2" id="KW-1185">Reference proteome</keyword>
<proteinExistence type="predicted"/>
<sequence length="260" mass="28877">MKKFLSALGLAGGLAVLVSGCTSVYMPNVPNVPMFTQKGELSAGAHTTLKGNITFNTAYAVTDHIGVLLNGSMLSSERKKQDFRHNLLEGGVGYFTSFGPEQNRVFEVYTGFGKGSSDRLKKNETAEGVLDYQRREGSFNKYFLQVNYSSKRKKAWHLFNRDFPLNYGTALRASYISMTDHTLNGLAQPIEDNIFLEPIFYTRITLNPAVQLQYTTGSNFGLRNRKTLTAAYSVFSLGFVVNVGGRNINNRNTPGRKPAR</sequence>
<accession>A0A5M6DQE7</accession>
<organism evidence="1 2">
    <name type="scientific">Adhaeribacter rhizoryzae</name>
    <dbReference type="NCBI Taxonomy" id="2607907"/>
    <lineage>
        <taxon>Bacteria</taxon>
        <taxon>Pseudomonadati</taxon>
        <taxon>Bacteroidota</taxon>
        <taxon>Cytophagia</taxon>
        <taxon>Cytophagales</taxon>
        <taxon>Hymenobacteraceae</taxon>
        <taxon>Adhaeribacter</taxon>
    </lineage>
</organism>
<dbReference type="RefSeq" id="WP_150087541.1">
    <property type="nucleotide sequence ID" value="NZ_VWSF01000003.1"/>
</dbReference>
<dbReference type="Proteomes" id="UP000323426">
    <property type="component" value="Unassembled WGS sequence"/>
</dbReference>
<evidence type="ECO:0000313" key="1">
    <source>
        <dbReference type="EMBL" id="KAA5548410.1"/>
    </source>
</evidence>
<evidence type="ECO:0000313" key="2">
    <source>
        <dbReference type="Proteomes" id="UP000323426"/>
    </source>
</evidence>
<gene>
    <name evidence="1" type="ORF">F0145_06700</name>
</gene>
<reference evidence="1 2" key="1">
    <citation type="submission" date="2019-09" db="EMBL/GenBank/DDBJ databases">
        <title>Genome sequence and assembly of Adhaeribacter sp.</title>
        <authorList>
            <person name="Chhetri G."/>
        </authorList>
    </citation>
    <scope>NUCLEOTIDE SEQUENCE [LARGE SCALE GENOMIC DNA]</scope>
    <source>
        <strain evidence="1 2">DK36</strain>
    </source>
</reference>
<evidence type="ECO:0008006" key="3">
    <source>
        <dbReference type="Google" id="ProtNLM"/>
    </source>
</evidence>
<dbReference type="PROSITE" id="PS51257">
    <property type="entry name" value="PROKAR_LIPOPROTEIN"/>
    <property type="match status" value="1"/>
</dbReference>
<name>A0A5M6DQE7_9BACT</name>
<dbReference type="EMBL" id="VWSF01000003">
    <property type="protein sequence ID" value="KAA5548410.1"/>
    <property type="molecule type" value="Genomic_DNA"/>
</dbReference>
<protein>
    <recommendedName>
        <fullName evidence="3">DUF481 domain-containing protein</fullName>
    </recommendedName>
</protein>
<dbReference type="AlphaFoldDB" id="A0A5M6DQE7"/>